<dbReference type="HAMAP" id="MF_00942">
    <property type="entry name" value="Nth"/>
    <property type="match status" value="1"/>
</dbReference>
<dbReference type="InterPro" id="IPR004035">
    <property type="entry name" value="Endouclease-III_FeS-bd_BS"/>
</dbReference>
<keyword evidence="3 10" id="KW-0479">Metal-binding</keyword>
<dbReference type="PIRSF" id="PIRSF001435">
    <property type="entry name" value="Nth"/>
    <property type="match status" value="1"/>
</dbReference>
<name>A0ABZ2YBI8_9BACT</name>
<dbReference type="Proteomes" id="UP001461341">
    <property type="component" value="Chromosome"/>
</dbReference>
<feature type="domain" description="HhH-GPD" evidence="11">
    <location>
        <begin position="38"/>
        <end position="185"/>
    </location>
</feature>
<evidence type="ECO:0000256" key="4">
    <source>
        <dbReference type="ARBA" id="ARBA00022763"/>
    </source>
</evidence>
<reference evidence="12 13" key="1">
    <citation type="submission" date="2023-03" db="EMBL/GenBank/DDBJ databases">
        <title>Novel Species.</title>
        <authorList>
            <person name="Ma S."/>
        </authorList>
    </citation>
    <scope>NUCLEOTIDE SEQUENCE [LARGE SCALE GENOMIC DNA]</scope>
    <source>
        <strain evidence="12 13">B11</strain>
    </source>
</reference>
<comment type="similarity">
    <text evidence="1 10">Belongs to the Nth/MutY family.</text>
</comment>
<evidence type="ECO:0000256" key="6">
    <source>
        <dbReference type="ARBA" id="ARBA00023004"/>
    </source>
</evidence>
<keyword evidence="8 10" id="KW-0234">DNA repair</keyword>
<keyword evidence="6 10" id="KW-0408">Iron</keyword>
<keyword evidence="12" id="KW-0540">Nuclease</keyword>
<feature type="binding site" evidence="10">
    <location>
        <position position="203"/>
    </location>
    <ligand>
        <name>[4Fe-4S] cluster</name>
        <dbReference type="ChEBI" id="CHEBI:49883"/>
    </ligand>
</feature>
<dbReference type="InterPro" id="IPR005759">
    <property type="entry name" value="Nth"/>
</dbReference>
<evidence type="ECO:0000256" key="5">
    <source>
        <dbReference type="ARBA" id="ARBA00022801"/>
    </source>
</evidence>
<gene>
    <name evidence="10 12" type="primary">nth</name>
    <name evidence="12" type="ORF">QBE54_00220</name>
</gene>
<dbReference type="Pfam" id="PF00633">
    <property type="entry name" value="HHH"/>
    <property type="match status" value="1"/>
</dbReference>
<dbReference type="PANTHER" id="PTHR10359">
    <property type="entry name" value="A/G-SPECIFIC ADENINE GLYCOSYLASE/ENDONUCLEASE III"/>
    <property type="match status" value="1"/>
</dbReference>
<accession>A0ABZ2YBI8</accession>
<sequence>MSESKANSILDTLETAFPDARLLLDFRNPFELLVATVLAAQAPDERVNQITPHLFQRFPDALSMAEAPLEAIEEAIKTVSYFRQKARFLKEMSKVLVERFEGKVPASLEELVTLPGVGRKTANVVLANAFSIPALPVDTHVARVAQRLGLAKSNDAEKIEMELCAQIPQERWIRASHLLGFLGRRVCKARKPLCEQCPVTRWCDFFEKNR</sequence>
<dbReference type="Gene3D" id="1.10.340.30">
    <property type="entry name" value="Hypothetical protein, domain 2"/>
    <property type="match status" value="1"/>
</dbReference>
<dbReference type="InterPro" id="IPR011257">
    <property type="entry name" value="DNA_glycosylase"/>
</dbReference>
<keyword evidence="9 10" id="KW-0326">Glycosidase</keyword>
<evidence type="ECO:0000256" key="2">
    <source>
        <dbReference type="ARBA" id="ARBA00022485"/>
    </source>
</evidence>
<dbReference type="SUPFAM" id="SSF48150">
    <property type="entry name" value="DNA-glycosylase"/>
    <property type="match status" value="1"/>
</dbReference>
<keyword evidence="4 10" id="KW-0227">DNA damage</keyword>
<dbReference type="NCBIfam" id="TIGR01083">
    <property type="entry name" value="nth"/>
    <property type="match status" value="1"/>
</dbReference>
<protein>
    <recommendedName>
        <fullName evidence="10">Endonuclease III</fullName>
        <ecNumber evidence="10">4.2.99.18</ecNumber>
    </recommendedName>
    <alternativeName>
        <fullName evidence="10">DNA-(apurinic or apyrimidinic site) lyase</fullName>
    </alternativeName>
</protein>
<evidence type="ECO:0000256" key="1">
    <source>
        <dbReference type="ARBA" id="ARBA00008343"/>
    </source>
</evidence>
<dbReference type="InterPro" id="IPR023170">
    <property type="entry name" value="HhH_base_excis_C"/>
</dbReference>
<keyword evidence="10" id="KW-0238">DNA-binding</keyword>
<dbReference type="Pfam" id="PF10576">
    <property type="entry name" value="EndIII_4Fe-2S"/>
    <property type="match status" value="1"/>
</dbReference>
<keyword evidence="5 10" id="KW-0378">Hydrolase</keyword>
<dbReference type="SMART" id="SM00478">
    <property type="entry name" value="ENDO3c"/>
    <property type="match status" value="1"/>
</dbReference>
<dbReference type="RefSeq" id="WP_369018350.1">
    <property type="nucleotide sequence ID" value="NZ_CP121689.1"/>
</dbReference>
<keyword evidence="2 10" id="KW-0004">4Fe-4S</keyword>
<evidence type="ECO:0000256" key="7">
    <source>
        <dbReference type="ARBA" id="ARBA00023014"/>
    </source>
</evidence>
<dbReference type="CDD" id="cd00056">
    <property type="entry name" value="ENDO3c"/>
    <property type="match status" value="1"/>
</dbReference>
<proteinExistence type="inferred from homology"/>
<evidence type="ECO:0000256" key="3">
    <source>
        <dbReference type="ARBA" id="ARBA00022723"/>
    </source>
</evidence>
<evidence type="ECO:0000313" key="12">
    <source>
        <dbReference type="EMBL" id="WZL76192.1"/>
    </source>
</evidence>
<evidence type="ECO:0000256" key="10">
    <source>
        <dbReference type="HAMAP-Rule" id="MF_00942"/>
    </source>
</evidence>
<keyword evidence="13" id="KW-1185">Reference proteome</keyword>
<evidence type="ECO:0000313" key="13">
    <source>
        <dbReference type="Proteomes" id="UP001461341"/>
    </source>
</evidence>
<dbReference type="InterPro" id="IPR003265">
    <property type="entry name" value="HhH-GPD_domain"/>
</dbReference>
<dbReference type="Gene3D" id="1.10.1670.10">
    <property type="entry name" value="Helix-hairpin-Helix base-excision DNA repair enzymes (C-terminal)"/>
    <property type="match status" value="1"/>
</dbReference>
<keyword evidence="7 10" id="KW-0411">Iron-sulfur</keyword>
<dbReference type="InterPro" id="IPR000445">
    <property type="entry name" value="HhH_motif"/>
</dbReference>
<feature type="binding site" evidence="10">
    <location>
        <position position="194"/>
    </location>
    <ligand>
        <name>[4Fe-4S] cluster</name>
        <dbReference type="ChEBI" id="CHEBI:49883"/>
    </ligand>
</feature>
<dbReference type="EC" id="4.2.99.18" evidence="10"/>
<comment type="cofactor">
    <cofactor evidence="10">
        <name>[4Fe-4S] cluster</name>
        <dbReference type="ChEBI" id="CHEBI:49883"/>
    </cofactor>
    <text evidence="10">Binds 1 [4Fe-4S] cluster.</text>
</comment>
<comment type="catalytic activity">
    <reaction evidence="10">
        <text>2'-deoxyribonucleotide-(2'-deoxyribose 5'-phosphate)-2'-deoxyribonucleotide-DNA = a 3'-end 2'-deoxyribonucleotide-(2,3-dehydro-2,3-deoxyribose 5'-phosphate)-DNA + a 5'-end 5'-phospho-2'-deoxyribonucleoside-DNA + H(+)</text>
        <dbReference type="Rhea" id="RHEA:66592"/>
        <dbReference type="Rhea" id="RHEA-COMP:13180"/>
        <dbReference type="Rhea" id="RHEA-COMP:16897"/>
        <dbReference type="Rhea" id="RHEA-COMP:17067"/>
        <dbReference type="ChEBI" id="CHEBI:15378"/>
        <dbReference type="ChEBI" id="CHEBI:136412"/>
        <dbReference type="ChEBI" id="CHEBI:157695"/>
        <dbReference type="ChEBI" id="CHEBI:167181"/>
        <dbReference type="EC" id="4.2.99.18"/>
    </reaction>
</comment>
<evidence type="ECO:0000256" key="8">
    <source>
        <dbReference type="ARBA" id="ARBA00023204"/>
    </source>
</evidence>
<organism evidence="12 13">
    <name type="scientific">Thermatribacter velox</name>
    <dbReference type="NCBI Taxonomy" id="3039681"/>
    <lineage>
        <taxon>Bacteria</taxon>
        <taxon>Pseudomonadati</taxon>
        <taxon>Atribacterota</taxon>
        <taxon>Atribacteria</taxon>
        <taxon>Atribacterales</taxon>
        <taxon>Thermatribacteraceae</taxon>
        <taxon>Thermatribacter</taxon>
    </lineage>
</organism>
<feature type="binding site" evidence="10">
    <location>
        <position position="187"/>
    </location>
    <ligand>
        <name>[4Fe-4S] cluster</name>
        <dbReference type="ChEBI" id="CHEBI:49883"/>
    </ligand>
</feature>
<dbReference type="GO" id="GO:0004519">
    <property type="term" value="F:endonuclease activity"/>
    <property type="evidence" value="ECO:0007669"/>
    <property type="project" value="UniProtKB-KW"/>
</dbReference>
<feature type="binding site" evidence="10">
    <location>
        <position position="197"/>
    </location>
    <ligand>
        <name>[4Fe-4S] cluster</name>
        <dbReference type="ChEBI" id="CHEBI:49883"/>
    </ligand>
</feature>
<dbReference type="Pfam" id="PF00730">
    <property type="entry name" value="HhH-GPD"/>
    <property type="match status" value="1"/>
</dbReference>
<dbReference type="PANTHER" id="PTHR10359:SF18">
    <property type="entry name" value="ENDONUCLEASE III"/>
    <property type="match status" value="1"/>
</dbReference>
<evidence type="ECO:0000259" key="11">
    <source>
        <dbReference type="SMART" id="SM00478"/>
    </source>
</evidence>
<keyword evidence="10" id="KW-0456">Lyase</keyword>
<comment type="function">
    <text evidence="10">DNA repair enzyme that has both DNA N-glycosylase activity and AP-lyase activity. The DNA N-glycosylase activity releases various damaged pyrimidines from DNA by cleaving the N-glycosidic bond, leaving an AP (apurinic/apyrimidinic) site. The AP-lyase activity cleaves the phosphodiester bond 3' to the AP site by a beta-elimination, leaving a 3'-terminal unsaturated sugar and a product with a terminal 5'-phosphate.</text>
</comment>
<dbReference type="EMBL" id="CP121689">
    <property type="protein sequence ID" value="WZL76192.1"/>
    <property type="molecule type" value="Genomic_DNA"/>
</dbReference>
<keyword evidence="12" id="KW-0255">Endonuclease</keyword>
<evidence type="ECO:0000256" key="9">
    <source>
        <dbReference type="ARBA" id="ARBA00023295"/>
    </source>
</evidence>
<dbReference type="SMART" id="SM00525">
    <property type="entry name" value="FES"/>
    <property type="match status" value="1"/>
</dbReference>
<dbReference type="InterPro" id="IPR003651">
    <property type="entry name" value="Endonuclease3_FeS-loop_motif"/>
</dbReference>
<dbReference type="PROSITE" id="PS00764">
    <property type="entry name" value="ENDONUCLEASE_III_1"/>
    <property type="match status" value="1"/>
</dbReference>